<evidence type="ECO:0000313" key="3">
    <source>
        <dbReference type="Proteomes" id="UP000780801"/>
    </source>
</evidence>
<dbReference type="Pfam" id="PF26163">
    <property type="entry name" value="mS26"/>
    <property type="match status" value="1"/>
</dbReference>
<accession>A0A9P6FR19</accession>
<dbReference type="EMBL" id="JAABOA010002476">
    <property type="protein sequence ID" value="KAF9579814.1"/>
    <property type="molecule type" value="Genomic_DNA"/>
</dbReference>
<reference evidence="2" key="1">
    <citation type="journal article" date="2020" name="Fungal Divers.">
        <title>Resolving the Mortierellaceae phylogeny through synthesis of multi-gene phylogenetics and phylogenomics.</title>
        <authorList>
            <person name="Vandepol N."/>
            <person name="Liber J."/>
            <person name="Desiro A."/>
            <person name="Na H."/>
            <person name="Kennedy M."/>
            <person name="Barry K."/>
            <person name="Grigoriev I.V."/>
            <person name="Miller A.N."/>
            <person name="O'Donnell K."/>
            <person name="Stajich J.E."/>
            <person name="Bonito G."/>
        </authorList>
    </citation>
    <scope>NUCLEOTIDE SEQUENCE</scope>
    <source>
        <strain evidence="2">KOD1015</strain>
    </source>
</reference>
<evidence type="ECO:0000313" key="2">
    <source>
        <dbReference type="EMBL" id="KAF9579814.1"/>
    </source>
</evidence>
<sequence>MLRQITRTRLSYTQLRCLSTAPNPSVNRSVDEPSSNYRRGKEGYAPGMPHPPGSSASPMPPPAPRSAASLPEMSKKHGRKANGSSSQKFEYKMTQLRHQYQKEHLKSQDAERAEMQKQRKGALRRLQGRQAADREENERRLAFEKLMQPKEGMAALSGPQRQAQVQEFVRARKVQREENYRQVEEAKSQERLDAMVRLYHEAESFVTMENLDAKIHEFYETGLTLQSRVYIPGVSDLVADVMENGGQVSYSELLKREQELKDALEGTVSGGKVGAETAKASVDAGANTPSA</sequence>
<keyword evidence="3" id="KW-1185">Reference proteome</keyword>
<dbReference type="AlphaFoldDB" id="A0A9P6FR19"/>
<dbReference type="Proteomes" id="UP000780801">
    <property type="component" value="Unassembled WGS sequence"/>
</dbReference>
<gene>
    <name evidence="2" type="ORF">BGW38_003776</name>
</gene>
<evidence type="ECO:0000256" key="1">
    <source>
        <dbReference type="SAM" id="MobiDB-lite"/>
    </source>
</evidence>
<comment type="caution">
    <text evidence="2">The sequence shown here is derived from an EMBL/GenBank/DDBJ whole genome shotgun (WGS) entry which is preliminary data.</text>
</comment>
<feature type="compositionally biased region" description="Polar residues" evidence="1">
    <location>
        <begin position="20"/>
        <end position="37"/>
    </location>
</feature>
<name>A0A9P6FR19_9FUNG</name>
<protein>
    <submittedName>
        <fullName evidence="2">Uncharacterized protein</fullName>
    </submittedName>
</protein>
<feature type="compositionally biased region" description="Pro residues" evidence="1">
    <location>
        <begin position="48"/>
        <end position="64"/>
    </location>
</feature>
<proteinExistence type="predicted"/>
<feature type="region of interest" description="Disordered" evidence="1">
    <location>
        <begin position="20"/>
        <end position="88"/>
    </location>
</feature>
<dbReference type="OrthoDB" id="5597211at2759"/>
<dbReference type="InterPro" id="IPR058940">
    <property type="entry name" value="mS26_fungi"/>
</dbReference>
<organism evidence="2 3">
    <name type="scientific">Lunasporangiospora selenospora</name>
    <dbReference type="NCBI Taxonomy" id="979761"/>
    <lineage>
        <taxon>Eukaryota</taxon>
        <taxon>Fungi</taxon>
        <taxon>Fungi incertae sedis</taxon>
        <taxon>Mucoromycota</taxon>
        <taxon>Mortierellomycotina</taxon>
        <taxon>Mortierellomycetes</taxon>
        <taxon>Mortierellales</taxon>
        <taxon>Mortierellaceae</taxon>
        <taxon>Lunasporangiospora</taxon>
    </lineage>
</organism>